<dbReference type="Gene3D" id="3.30.420.10">
    <property type="entry name" value="Ribonuclease H-like superfamily/Ribonuclease H"/>
    <property type="match status" value="1"/>
</dbReference>
<dbReference type="EMBL" id="VJMH01007537">
    <property type="protein sequence ID" value="KAF0682418.1"/>
    <property type="molecule type" value="Genomic_DNA"/>
</dbReference>
<sequence>MGAGRRDLTSEEREAILREICLKSSGSYMDRLPKGFGRELATKYNCNETTIRRIHARAKEQGATSGNMKVSVANKKKGKVGRKHAFTAAQIKAKLLQVPLANRTTLRAITEQSGISMGTLHRCLKLGLFRAHSNAIRPILSDANKYCRMKHALSFVSSDMVMNDMLNYVHLDEKWFYLSKATRTFYLVPGEREPERKCKSKRFITKVMFLSAVARPRYIHDTGLWWDGKIGTWPFVESVTAQRASVNRPAGTYETKPITVTKDVYREFIIDKVLPAIAAKWPKIDRTVLLQHDNARAHVTPNDAKLRFELDTYNHRGWNISLAPQPPNSPDLNILDLGFFAAI</sequence>
<evidence type="ECO:0000313" key="3">
    <source>
        <dbReference type="Proteomes" id="UP000332933"/>
    </source>
</evidence>
<dbReference type="InterPro" id="IPR036397">
    <property type="entry name" value="RNaseH_sf"/>
</dbReference>
<dbReference type="AlphaFoldDB" id="A0A485LTD1"/>
<dbReference type="OrthoDB" id="73883at2759"/>
<reference evidence="1" key="2">
    <citation type="submission" date="2019-06" db="EMBL/GenBank/DDBJ databases">
        <title>Genomics analysis of Aphanomyces spp. identifies a new class of oomycete effector associated with host adaptation.</title>
        <authorList>
            <person name="Gaulin E."/>
        </authorList>
    </citation>
    <scope>NUCLEOTIDE SEQUENCE</scope>
    <source>
        <strain evidence="1">CBS 578.67</strain>
    </source>
</reference>
<evidence type="ECO:0000313" key="1">
    <source>
        <dbReference type="EMBL" id="KAF0682418.1"/>
    </source>
</evidence>
<reference evidence="2 3" key="1">
    <citation type="submission" date="2019-03" db="EMBL/GenBank/DDBJ databases">
        <authorList>
            <person name="Gaulin E."/>
            <person name="Dumas B."/>
        </authorList>
    </citation>
    <scope>NUCLEOTIDE SEQUENCE [LARGE SCALE GENOMIC DNA]</scope>
    <source>
        <strain evidence="2">CBS 568.67</strain>
    </source>
</reference>
<protein>
    <submittedName>
        <fullName evidence="2">Aste57867_25464 protein</fullName>
    </submittedName>
</protein>
<dbReference type="GO" id="GO:0003676">
    <property type="term" value="F:nucleic acid binding"/>
    <property type="evidence" value="ECO:0007669"/>
    <property type="project" value="InterPro"/>
</dbReference>
<dbReference type="Proteomes" id="UP000332933">
    <property type="component" value="Unassembled WGS sequence"/>
</dbReference>
<accession>A0A485LTD1</accession>
<dbReference type="PANTHER" id="PTHR47169:SF2">
    <property type="entry name" value="OS01G0541250 PROTEIN"/>
    <property type="match status" value="1"/>
</dbReference>
<gene>
    <name evidence="2" type="primary">Aste57867_25464</name>
    <name evidence="1" type="ORF">As57867_025385</name>
    <name evidence="2" type="ORF">ASTE57867_25464</name>
</gene>
<keyword evidence="3" id="KW-1185">Reference proteome</keyword>
<evidence type="ECO:0000313" key="2">
    <source>
        <dbReference type="EMBL" id="VFU02087.1"/>
    </source>
</evidence>
<name>A0A485LTD1_9STRA</name>
<proteinExistence type="predicted"/>
<dbReference type="PANTHER" id="PTHR47169">
    <property type="entry name" value="OS01G0541250 PROTEIN"/>
    <property type="match status" value="1"/>
</dbReference>
<dbReference type="EMBL" id="CAADRA010007563">
    <property type="protein sequence ID" value="VFU02087.1"/>
    <property type="molecule type" value="Genomic_DNA"/>
</dbReference>
<organism evidence="2 3">
    <name type="scientific">Aphanomyces stellatus</name>
    <dbReference type="NCBI Taxonomy" id="120398"/>
    <lineage>
        <taxon>Eukaryota</taxon>
        <taxon>Sar</taxon>
        <taxon>Stramenopiles</taxon>
        <taxon>Oomycota</taxon>
        <taxon>Saprolegniomycetes</taxon>
        <taxon>Saprolegniales</taxon>
        <taxon>Verrucalvaceae</taxon>
        <taxon>Aphanomyces</taxon>
    </lineage>
</organism>